<dbReference type="EMBL" id="SDLP01000002">
    <property type="protein sequence ID" value="TDL10065.1"/>
    <property type="molecule type" value="Genomic_DNA"/>
</dbReference>
<dbReference type="AlphaFoldDB" id="A0A4R5X8M5"/>
<sequence>MLVMTYFGNCRESRQNIAGSFDSTPGVCDASSNLFRDGDSRKWGEMTTIATKFQVTVAAAAVAAGAAFVPVAANAAPQIQLPAAPSFADLPLQPKGPVYIITATSVQLVSVFLKQSAASQERRSSRLEAYAAAHPDTFFGQLAATRAAQIRSAQAITNNVTFDFCIGGNSVGIGPYGTVTGGSC</sequence>
<evidence type="ECO:0000313" key="1">
    <source>
        <dbReference type="EMBL" id="TDL10065.1"/>
    </source>
</evidence>
<gene>
    <name evidence="1" type="ORF">EUA04_09045</name>
</gene>
<evidence type="ECO:0000313" key="2">
    <source>
        <dbReference type="Proteomes" id="UP000294952"/>
    </source>
</evidence>
<comment type="caution">
    <text evidence="1">The sequence shown here is derived from an EMBL/GenBank/DDBJ whole genome shotgun (WGS) entry which is preliminary data.</text>
</comment>
<accession>A0A4R5X8M5</accession>
<name>A0A4R5X8M5_9MYCO</name>
<proteinExistence type="predicted"/>
<organism evidence="1 2">
    <name type="scientific">Mycolicibacterium obuense</name>
    <dbReference type="NCBI Taxonomy" id="1807"/>
    <lineage>
        <taxon>Bacteria</taxon>
        <taxon>Bacillati</taxon>
        <taxon>Actinomycetota</taxon>
        <taxon>Actinomycetes</taxon>
        <taxon>Mycobacteriales</taxon>
        <taxon>Mycobacteriaceae</taxon>
        <taxon>Mycolicibacterium</taxon>
    </lineage>
</organism>
<protein>
    <submittedName>
        <fullName evidence="1">Uncharacterized protein</fullName>
    </submittedName>
</protein>
<dbReference type="Proteomes" id="UP000294952">
    <property type="component" value="Unassembled WGS sequence"/>
</dbReference>
<reference evidence="1 2" key="1">
    <citation type="submission" date="2019-01" db="EMBL/GenBank/DDBJ databases">
        <title>High-quality-draft genome sequences of five non-tuberculosis mycobacteriaceae isolated from a nosocomial environment.</title>
        <authorList>
            <person name="Tiago I."/>
            <person name="Alarico S."/>
            <person name="Pereira S.G."/>
            <person name="Coelho C."/>
            <person name="Maranha A."/>
            <person name="Empadinhas N."/>
        </authorList>
    </citation>
    <scope>NUCLEOTIDE SEQUENCE [LARGE SCALE GENOMIC DNA]</scope>
    <source>
        <strain evidence="1 2">22DIII</strain>
    </source>
</reference>